<keyword evidence="10" id="KW-1185">Reference proteome</keyword>
<keyword evidence="6" id="KW-0175">Coiled coil</keyword>
<evidence type="ECO:0000313" key="9">
    <source>
        <dbReference type="EMBL" id="KAJ7330159.1"/>
    </source>
</evidence>
<dbReference type="InterPro" id="IPR050227">
    <property type="entry name" value="Rab"/>
</dbReference>
<keyword evidence="4" id="KW-0342">GTP-binding</keyword>
<organism evidence="9 10">
    <name type="scientific">Phrynocephalus forsythii</name>
    <dbReference type="NCBI Taxonomy" id="171643"/>
    <lineage>
        <taxon>Eukaryota</taxon>
        <taxon>Metazoa</taxon>
        <taxon>Chordata</taxon>
        <taxon>Craniata</taxon>
        <taxon>Vertebrata</taxon>
        <taxon>Euteleostomi</taxon>
        <taxon>Lepidosauria</taxon>
        <taxon>Squamata</taxon>
        <taxon>Bifurcata</taxon>
        <taxon>Unidentata</taxon>
        <taxon>Episquamata</taxon>
        <taxon>Toxicofera</taxon>
        <taxon>Iguania</taxon>
        <taxon>Acrodonta</taxon>
        <taxon>Agamidae</taxon>
        <taxon>Agaminae</taxon>
        <taxon>Phrynocephalus</taxon>
    </lineage>
</organism>
<feature type="compositionally biased region" description="Polar residues" evidence="7">
    <location>
        <begin position="482"/>
        <end position="495"/>
    </location>
</feature>
<proteinExistence type="predicted"/>
<dbReference type="CDD" id="cd00051">
    <property type="entry name" value="EFh"/>
    <property type="match status" value="1"/>
</dbReference>
<dbReference type="InterPro" id="IPR027417">
    <property type="entry name" value="P-loop_NTPase"/>
</dbReference>
<dbReference type="PRINTS" id="PR00449">
    <property type="entry name" value="RASTRNSFRMNG"/>
</dbReference>
<evidence type="ECO:0000256" key="7">
    <source>
        <dbReference type="SAM" id="MobiDB-lite"/>
    </source>
</evidence>
<evidence type="ECO:0000256" key="4">
    <source>
        <dbReference type="ARBA" id="ARBA00023134"/>
    </source>
</evidence>
<dbReference type="Gene3D" id="1.10.238.10">
    <property type="entry name" value="EF-hand"/>
    <property type="match status" value="1"/>
</dbReference>
<dbReference type="CDD" id="cd00154">
    <property type="entry name" value="Rab"/>
    <property type="match status" value="1"/>
</dbReference>
<dbReference type="InterPro" id="IPR011992">
    <property type="entry name" value="EF-hand-dom_pair"/>
</dbReference>
<accession>A0A9Q0XWM6</accession>
<keyword evidence="3" id="KW-0106">Calcium</keyword>
<dbReference type="Pfam" id="PF13499">
    <property type="entry name" value="EF-hand_7"/>
    <property type="match status" value="1"/>
</dbReference>
<dbReference type="InterPro" id="IPR018247">
    <property type="entry name" value="EF_Hand_1_Ca_BS"/>
</dbReference>
<dbReference type="Pfam" id="PF00071">
    <property type="entry name" value="Ras"/>
    <property type="match status" value="1"/>
</dbReference>
<dbReference type="OrthoDB" id="9989112at2759"/>
<feature type="region of interest" description="Disordered" evidence="7">
    <location>
        <begin position="482"/>
        <end position="505"/>
    </location>
</feature>
<dbReference type="Gene3D" id="3.40.50.300">
    <property type="entry name" value="P-loop containing nucleotide triphosphate hydrolases"/>
    <property type="match status" value="1"/>
</dbReference>
<dbReference type="SMART" id="SM00175">
    <property type="entry name" value="RAB"/>
    <property type="match status" value="1"/>
</dbReference>
<dbReference type="SMART" id="SM00176">
    <property type="entry name" value="RAN"/>
    <property type="match status" value="1"/>
</dbReference>
<dbReference type="SUPFAM" id="SSF52540">
    <property type="entry name" value="P-loop containing nucleoside triphosphate hydrolases"/>
    <property type="match status" value="1"/>
</dbReference>
<name>A0A9Q0XWM6_9SAUR</name>
<gene>
    <name evidence="9" type="ORF">JRQ81_016333</name>
</gene>
<dbReference type="SUPFAM" id="SSF47473">
    <property type="entry name" value="EF-hand"/>
    <property type="match status" value="1"/>
</dbReference>
<dbReference type="PROSITE" id="PS51419">
    <property type="entry name" value="RAB"/>
    <property type="match status" value="1"/>
</dbReference>
<evidence type="ECO:0000256" key="5">
    <source>
        <dbReference type="ARBA" id="ARBA00023288"/>
    </source>
</evidence>
<keyword evidence="2" id="KW-0547">Nucleotide-binding</keyword>
<dbReference type="PROSITE" id="PS51420">
    <property type="entry name" value="RHO"/>
    <property type="match status" value="1"/>
</dbReference>
<sequence length="704" mass="80634">MERQTVSPLGHQGEGESMNAVDEDLGSAEVDVLAKTHEFFRICDLECKGFVFRHEMQRLHGELPLSPQELEKVFDTLDADGNGTLTLEEFTTGFSQFLCGQKKSISELQDCETENAHQPKWEGSNLEGDEDWEDQFSNLLENLGANSILEDESDIKKLWLHLRKDEPHLLSSFEEFLARVLSQLQEANYEKEALESALQKRIAAYDEEIKNLYEEMEQQIKNEKQSFLLKDTERFQSRSQDLERKLTAKEQELEQLVQKQKRLEGQCKELQNDKIDTKVENTKLKLTNQELQNELEITSQALILAQQQLQILQEEAKKLQEEKEIEVYRVTESLQREKLGLLKQLDFLRERNKYLRDERDMCLYQKSETVPPSSLKQRSGSIIGNYVEGKSLLKSQSSEDDEAFGTSRRRNSLGLNACLSVDSDSAAAAAAGGLAHRKCLQRIISIEEDHLPQLLDRPERQLTKWSEEDEDVLPDMQMNGTQIKSPLEQTPSSPREQPVGKETLSNDEQVLVPDRLFKIIFVGNSSVGKTSFLRRFSEDHFYSGTAATVGVDYSVKTVIVDSSRIVLQLWDTAGQERYRSITKQFFRKADGVVVMYDITARDTFLDVKQWLVSIEEAAGDKIPVLLLGNKTDNEKEREVPHALGEHLAKEYKLIFYECSALSGDNTNKSLLHLTRILKEQEDKVKEQTIQLHQSSKKKTCCSRL</sequence>
<dbReference type="SMART" id="SM00174">
    <property type="entry name" value="RHO"/>
    <property type="match status" value="1"/>
</dbReference>
<dbReference type="InterPro" id="IPR001806">
    <property type="entry name" value="Small_GTPase"/>
</dbReference>
<reference evidence="9" key="1">
    <citation type="journal article" date="2023" name="DNA Res.">
        <title>Chromosome-level genome assembly of Phrynocephalus forsythii using third-generation DNA sequencing and Hi-C analysis.</title>
        <authorList>
            <person name="Qi Y."/>
            <person name="Zhao W."/>
            <person name="Zhao Y."/>
            <person name="Niu C."/>
            <person name="Cao S."/>
            <person name="Zhang Y."/>
        </authorList>
    </citation>
    <scope>NUCLEOTIDE SEQUENCE</scope>
    <source>
        <tissue evidence="9">Muscle</tissue>
    </source>
</reference>
<evidence type="ECO:0000313" key="10">
    <source>
        <dbReference type="Proteomes" id="UP001142489"/>
    </source>
</evidence>
<keyword evidence="5" id="KW-0449">Lipoprotein</keyword>
<keyword evidence="1" id="KW-0479">Metal-binding</keyword>
<evidence type="ECO:0000256" key="6">
    <source>
        <dbReference type="SAM" id="Coils"/>
    </source>
</evidence>
<evidence type="ECO:0000259" key="8">
    <source>
        <dbReference type="PROSITE" id="PS50222"/>
    </source>
</evidence>
<dbReference type="InterPro" id="IPR002048">
    <property type="entry name" value="EF_hand_dom"/>
</dbReference>
<dbReference type="AlphaFoldDB" id="A0A9Q0XWM6"/>
<protein>
    <recommendedName>
        <fullName evidence="8">EF-hand domain-containing protein</fullName>
    </recommendedName>
</protein>
<dbReference type="GO" id="GO:0005509">
    <property type="term" value="F:calcium ion binding"/>
    <property type="evidence" value="ECO:0007669"/>
    <property type="project" value="InterPro"/>
</dbReference>
<evidence type="ECO:0000256" key="3">
    <source>
        <dbReference type="ARBA" id="ARBA00022837"/>
    </source>
</evidence>
<evidence type="ECO:0000256" key="1">
    <source>
        <dbReference type="ARBA" id="ARBA00022723"/>
    </source>
</evidence>
<dbReference type="Proteomes" id="UP001142489">
    <property type="component" value="Unassembled WGS sequence"/>
</dbReference>
<dbReference type="PANTHER" id="PTHR47977">
    <property type="entry name" value="RAS-RELATED PROTEIN RAB"/>
    <property type="match status" value="1"/>
</dbReference>
<dbReference type="PROSITE" id="PS50222">
    <property type="entry name" value="EF_HAND_2"/>
    <property type="match status" value="1"/>
</dbReference>
<dbReference type="SMART" id="SM00054">
    <property type="entry name" value="EFh"/>
    <property type="match status" value="1"/>
</dbReference>
<dbReference type="EMBL" id="JAPFRF010000006">
    <property type="protein sequence ID" value="KAJ7330159.1"/>
    <property type="molecule type" value="Genomic_DNA"/>
</dbReference>
<dbReference type="SMART" id="SM00177">
    <property type="entry name" value="ARF"/>
    <property type="match status" value="1"/>
</dbReference>
<feature type="domain" description="EF-hand" evidence="8">
    <location>
        <begin position="65"/>
        <end position="100"/>
    </location>
</feature>
<feature type="coiled-coil region" evidence="6">
    <location>
        <begin position="177"/>
        <end position="351"/>
    </location>
</feature>
<dbReference type="PROSITE" id="PS51417">
    <property type="entry name" value="ARF"/>
    <property type="match status" value="1"/>
</dbReference>
<evidence type="ECO:0000256" key="2">
    <source>
        <dbReference type="ARBA" id="ARBA00022741"/>
    </source>
</evidence>
<dbReference type="PROSITE" id="PS00018">
    <property type="entry name" value="EF_HAND_1"/>
    <property type="match status" value="1"/>
</dbReference>
<comment type="caution">
    <text evidence="9">The sequence shown here is derived from an EMBL/GenBank/DDBJ whole genome shotgun (WGS) entry which is preliminary data.</text>
</comment>
<dbReference type="GO" id="GO:0005525">
    <property type="term" value="F:GTP binding"/>
    <property type="evidence" value="ECO:0007669"/>
    <property type="project" value="UniProtKB-KW"/>
</dbReference>
<dbReference type="InterPro" id="IPR005225">
    <property type="entry name" value="Small_GTP-bd"/>
</dbReference>
<dbReference type="FunFam" id="3.40.50.300:FF:001129">
    <property type="entry name" value="ras-related protein Rab-44 isoform X2"/>
    <property type="match status" value="1"/>
</dbReference>
<dbReference type="SMART" id="SM00173">
    <property type="entry name" value="RAS"/>
    <property type="match status" value="1"/>
</dbReference>
<dbReference type="PROSITE" id="PS51421">
    <property type="entry name" value="RAS"/>
    <property type="match status" value="1"/>
</dbReference>
<dbReference type="NCBIfam" id="TIGR00231">
    <property type="entry name" value="small_GTP"/>
    <property type="match status" value="1"/>
</dbReference>
<dbReference type="GO" id="GO:0003924">
    <property type="term" value="F:GTPase activity"/>
    <property type="evidence" value="ECO:0007669"/>
    <property type="project" value="InterPro"/>
</dbReference>